<reference evidence="1 2" key="1">
    <citation type="submission" date="2020-08" db="EMBL/GenBank/DDBJ databases">
        <authorList>
            <person name="Koutsovoulos G."/>
            <person name="Danchin GJ E."/>
        </authorList>
    </citation>
    <scope>NUCLEOTIDE SEQUENCE [LARGE SCALE GENOMIC DNA]</scope>
</reference>
<accession>A0A6V7Y319</accession>
<gene>
    <name evidence="1" type="ORF">MENT_LOCUS59925</name>
</gene>
<evidence type="ECO:0000313" key="2">
    <source>
        <dbReference type="Proteomes" id="UP000580250"/>
    </source>
</evidence>
<dbReference type="Proteomes" id="UP000580250">
    <property type="component" value="Unassembled WGS sequence"/>
</dbReference>
<name>A0A6V7Y319_MELEN</name>
<dbReference type="OrthoDB" id="5865991at2759"/>
<protein>
    <submittedName>
        <fullName evidence="1">Uncharacterized protein</fullName>
    </submittedName>
</protein>
<comment type="caution">
    <text evidence="1">The sequence shown here is derived from an EMBL/GenBank/DDBJ whole genome shotgun (WGS) entry which is preliminary data.</text>
</comment>
<dbReference type="AlphaFoldDB" id="A0A6V7Y319"/>
<evidence type="ECO:0000313" key="1">
    <source>
        <dbReference type="EMBL" id="CAD2206070.1"/>
    </source>
</evidence>
<organism evidence="1 2">
    <name type="scientific">Meloidogyne enterolobii</name>
    <name type="common">Root-knot nematode worm</name>
    <name type="synonym">Meloidogyne mayaguensis</name>
    <dbReference type="NCBI Taxonomy" id="390850"/>
    <lineage>
        <taxon>Eukaryota</taxon>
        <taxon>Metazoa</taxon>
        <taxon>Ecdysozoa</taxon>
        <taxon>Nematoda</taxon>
        <taxon>Chromadorea</taxon>
        <taxon>Rhabditida</taxon>
        <taxon>Tylenchina</taxon>
        <taxon>Tylenchomorpha</taxon>
        <taxon>Tylenchoidea</taxon>
        <taxon>Meloidogynidae</taxon>
        <taxon>Meloidogyninae</taxon>
        <taxon>Meloidogyne</taxon>
    </lineage>
</organism>
<sequence>MEGKGFSEEEINSKVSEYCKLLFNEFESGRLNMDAELDLRNSHSRAKVAKQGRSNMRCALGIDASFVDVSSMATILLHLIQIPQTRLPQILPRMTQTIHYQTLHQLQFLPLPHLTKNTKKRRKEKSREEIKKAKK</sequence>
<dbReference type="EMBL" id="CAJEWN010002988">
    <property type="protein sequence ID" value="CAD2206070.1"/>
    <property type="molecule type" value="Genomic_DNA"/>
</dbReference>
<proteinExistence type="predicted"/>